<gene>
    <name evidence="1" type="ORF">EHUX00137_LOCUS3588</name>
</gene>
<dbReference type="AlphaFoldDB" id="A0A7S3VZ13"/>
<protein>
    <submittedName>
        <fullName evidence="1">Uncharacterized protein</fullName>
    </submittedName>
</protein>
<name>A0A7S3VZ13_EMIHU</name>
<reference evidence="1" key="1">
    <citation type="submission" date="2021-01" db="EMBL/GenBank/DDBJ databases">
        <authorList>
            <person name="Corre E."/>
            <person name="Pelletier E."/>
            <person name="Niang G."/>
            <person name="Scheremetjew M."/>
            <person name="Finn R."/>
            <person name="Kale V."/>
            <person name="Holt S."/>
            <person name="Cochrane G."/>
            <person name="Meng A."/>
            <person name="Brown T."/>
            <person name="Cohen L."/>
        </authorList>
    </citation>
    <scope>NUCLEOTIDE SEQUENCE</scope>
    <source>
        <strain evidence="1">379</strain>
    </source>
</reference>
<accession>A0A7S3VZ13</accession>
<sequence length="130" mass="13860">MTVGDATRILDCLVREGKVPLFLATDNTPLKAAVLGSGAGLNASVLLPRSVTARVRAQGCAECMVNPVFKHDFNRSDVAEIFLDLMMLTLSRCFYHGGSNFANTVLALAPPGHCDKHIPRREHACAAPAG</sequence>
<dbReference type="EMBL" id="HBIR01005184">
    <property type="protein sequence ID" value="CAE0526847.1"/>
    <property type="molecule type" value="Transcribed_RNA"/>
</dbReference>
<organism evidence="1">
    <name type="scientific">Emiliania huxleyi</name>
    <name type="common">Coccolithophore</name>
    <name type="synonym">Pontosphaera huxleyi</name>
    <dbReference type="NCBI Taxonomy" id="2903"/>
    <lineage>
        <taxon>Eukaryota</taxon>
        <taxon>Haptista</taxon>
        <taxon>Haptophyta</taxon>
        <taxon>Prymnesiophyceae</taxon>
        <taxon>Isochrysidales</taxon>
        <taxon>Noelaerhabdaceae</taxon>
        <taxon>Emiliania</taxon>
    </lineage>
</organism>
<evidence type="ECO:0000313" key="1">
    <source>
        <dbReference type="EMBL" id="CAE0526847.1"/>
    </source>
</evidence>
<proteinExistence type="predicted"/>